<proteinExistence type="predicted"/>
<evidence type="ECO:0000256" key="1">
    <source>
        <dbReference type="SAM" id="SignalP"/>
    </source>
</evidence>
<evidence type="ECO:0008006" key="4">
    <source>
        <dbReference type="Google" id="ProtNLM"/>
    </source>
</evidence>
<protein>
    <recommendedName>
        <fullName evidence="4">Lipoprotein</fullName>
    </recommendedName>
</protein>
<keyword evidence="3" id="KW-1185">Reference proteome</keyword>
<dbReference type="Proteomes" id="UP000520767">
    <property type="component" value="Unassembled WGS sequence"/>
</dbReference>
<keyword evidence="1" id="KW-0732">Signal</keyword>
<evidence type="ECO:0000313" key="2">
    <source>
        <dbReference type="EMBL" id="MBB4905400.1"/>
    </source>
</evidence>
<organism evidence="2 3">
    <name type="scientific">Actinophytocola algeriensis</name>
    <dbReference type="NCBI Taxonomy" id="1768010"/>
    <lineage>
        <taxon>Bacteria</taxon>
        <taxon>Bacillati</taxon>
        <taxon>Actinomycetota</taxon>
        <taxon>Actinomycetes</taxon>
        <taxon>Pseudonocardiales</taxon>
        <taxon>Pseudonocardiaceae</taxon>
    </lineage>
</organism>
<gene>
    <name evidence="2" type="ORF">FHR82_001617</name>
</gene>
<sequence>MIGRGLALSVVAASLLVTVGCSGGGDAAACPEPAAAPAAETELMPEGLSFERIGTVTHVVSTDGHITVQAVTAKPLDEVTVLIQDAVTAAGYRPAGMDNEGFEAEVFFTAGTYAAGQALVRRGDCEGQWTIDLVLVDPSMVPTTTGPAQPS</sequence>
<dbReference type="PROSITE" id="PS51257">
    <property type="entry name" value="PROKAR_LIPOPROTEIN"/>
    <property type="match status" value="1"/>
</dbReference>
<dbReference type="EMBL" id="JACHJQ010000002">
    <property type="protein sequence ID" value="MBB4905400.1"/>
    <property type="molecule type" value="Genomic_DNA"/>
</dbReference>
<feature type="signal peptide" evidence="1">
    <location>
        <begin position="1"/>
        <end position="23"/>
    </location>
</feature>
<feature type="chain" id="PRO_5039565281" description="Lipoprotein" evidence="1">
    <location>
        <begin position="24"/>
        <end position="151"/>
    </location>
</feature>
<evidence type="ECO:0000313" key="3">
    <source>
        <dbReference type="Proteomes" id="UP000520767"/>
    </source>
</evidence>
<name>A0A7W7VCX4_9PSEU</name>
<accession>A0A7W7VCX4</accession>
<dbReference type="AlphaFoldDB" id="A0A7W7VCX4"/>
<dbReference type="RefSeq" id="WP_184809644.1">
    <property type="nucleotide sequence ID" value="NZ_JACHJQ010000002.1"/>
</dbReference>
<comment type="caution">
    <text evidence="2">The sequence shown here is derived from an EMBL/GenBank/DDBJ whole genome shotgun (WGS) entry which is preliminary data.</text>
</comment>
<reference evidence="2 3" key="1">
    <citation type="submission" date="2020-08" db="EMBL/GenBank/DDBJ databases">
        <title>Genomic Encyclopedia of Type Strains, Phase III (KMG-III): the genomes of soil and plant-associated and newly described type strains.</title>
        <authorList>
            <person name="Whitman W."/>
        </authorList>
    </citation>
    <scope>NUCLEOTIDE SEQUENCE [LARGE SCALE GENOMIC DNA]</scope>
    <source>
        <strain evidence="2 3">CECT 8960</strain>
    </source>
</reference>